<feature type="coiled-coil region" evidence="1">
    <location>
        <begin position="325"/>
        <end position="359"/>
    </location>
</feature>
<evidence type="ECO:0000256" key="2">
    <source>
        <dbReference type="SAM" id="MobiDB-lite"/>
    </source>
</evidence>
<accession>A0A448ZFJ7</accession>
<dbReference type="EMBL" id="CAACVS010000311">
    <property type="protein sequence ID" value="VEU40829.1"/>
    <property type="molecule type" value="Genomic_DNA"/>
</dbReference>
<dbReference type="Gene3D" id="2.60.120.680">
    <property type="entry name" value="GOLD domain"/>
    <property type="match status" value="1"/>
</dbReference>
<gene>
    <name evidence="3" type="ORF">PSNMU_V1.4_AUG-EV-PASAV3_0077260</name>
</gene>
<feature type="region of interest" description="Disordered" evidence="2">
    <location>
        <begin position="1"/>
        <end position="80"/>
    </location>
</feature>
<dbReference type="Proteomes" id="UP000291116">
    <property type="component" value="Unassembled WGS sequence"/>
</dbReference>
<evidence type="ECO:0000313" key="4">
    <source>
        <dbReference type="Proteomes" id="UP000291116"/>
    </source>
</evidence>
<feature type="region of interest" description="Disordered" evidence="2">
    <location>
        <begin position="97"/>
        <end position="116"/>
    </location>
</feature>
<reference evidence="3 4" key="1">
    <citation type="submission" date="2019-01" db="EMBL/GenBank/DDBJ databases">
        <authorList>
            <person name="Ferrante I. M."/>
        </authorList>
    </citation>
    <scope>NUCLEOTIDE SEQUENCE [LARGE SCALE GENOMIC DNA]</scope>
    <source>
        <strain evidence="3 4">B856</strain>
    </source>
</reference>
<feature type="compositionally biased region" description="Basic and acidic residues" evidence="2">
    <location>
        <begin position="61"/>
        <end position="80"/>
    </location>
</feature>
<evidence type="ECO:0008006" key="5">
    <source>
        <dbReference type="Google" id="ProtNLM"/>
    </source>
</evidence>
<feature type="compositionally biased region" description="Polar residues" evidence="2">
    <location>
        <begin position="17"/>
        <end position="28"/>
    </location>
</feature>
<keyword evidence="4" id="KW-1185">Reference proteome</keyword>
<evidence type="ECO:0000256" key="1">
    <source>
        <dbReference type="SAM" id="Coils"/>
    </source>
</evidence>
<evidence type="ECO:0000313" key="3">
    <source>
        <dbReference type="EMBL" id="VEU40829.1"/>
    </source>
</evidence>
<dbReference type="AlphaFoldDB" id="A0A448ZFJ7"/>
<feature type="compositionally biased region" description="Low complexity" evidence="2">
    <location>
        <begin position="33"/>
        <end position="58"/>
    </location>
</feature>
<feature type="compositionally biased region" description="Basic and acidic residues" evidence="2">
    <location>
        <begin position="97"/>
        <end position="108"/>
    </location>
</feature>
<keyword evidence="1" id="KW-0175">Coiled coil</keyword>
<protein>
    <recommendedName>
        <fullName evidence="5">GOLD domain-containing protein</fullName>
    </recommendedName>
</protein>
<proteinExistence type="predicted"/>
<name>A0A448ZFJ7_9STRA</name>
<sequence length="385" mass="43036">MADSGFGIDNLKERVETQSSPSFGQNLGRNPRQGQQSSAQGQGLKNGSSQSGNFNSGSRQGEIRIDTSAEAERVRGDERARRLEQARMVGIEQDRIEEQRRRKAEETRLQQQRLQSEARARMEAEKIMSDGKKYEAVKRAIAASDDNYVPPQTVLDSRSPDPLLEQVDGPSLLKYEGKEMTYNGRSTKVYGGSTLDVPIRVTAPGSVVEYTIEKKSYDFGLGIIAKLDQGGTTIVKPMTPFDGKDVVADRPRQKTQSDQVLVGAGSVPCTLNFKFENKFSWITEVTYKIRVIPPSTELLLSGRRRRATACMQALDNDIGETNMKLNELYSEGNILQNEVDALTQQVQYMESNLQEARDEEWNIRNTEDEAIDSSSVATSNNRFLF</sequence>
<organism evidence="3 4">
    <name type="scientific">Pseudo-nitzschia multistriata</name>
    <dbReference type="NCBI Taxonomy" id="183589"/>
    <lineage>
        <taxon>Eukaryota</taxon>
        <taxon>Sar</taxon>
        <taxon>Stramenopiles</taxon>
        <taxon>Ochrophyta</taxon>
        <taxon>Bacillariophyta</taxon>
        <taxon>Bacillariophyceae</taxon>
        <taxon>Bacillariophycidae</taxon>
        <taxon>Bacillariales</taxon>
        <taxon>Bacillariaceae</taxon>
        <taxon>Pseudo-nitzschia</taxon>
    </lineage>
</organism>